<name>A0A2K3LWY3_TRIPR</name>
<accession>A0A2K3LWY3</accession>
<dbReference type="GO" id="GO:0016301">
    <property type="term" value="F:kinase activity"/>
    <property type="evidence" value="ECO:0007669"/>
    <property type="project" value="UniProtKB-KW"/>
</dbReference>
<reference evidence="2 3" key="2">
    <citation type="journal article" date="2017" name="Front. Plant Sci.">
        <title>Gene Classification and Mining of Molecular Markers Useful in Red Clover (Trifolium pratense) Breeding.</title>
        <authorList>
            <person name="Istvanek J."/>
            <person name="Dluhosova J."/>
            <person name="Dluhos P."/>
            <person name="Patkova L."/>
            <person name="Nedelnik J."/>
            <person name="Repkova J."/>
        </authorList>
    </citation>
    <scope>NUCLEOTIDE SEQUENCE [LARGE SCALE GENOMIC DNA]</scope>
    <source>
        <strain evidence="3">cv. Tatra</strain>
        <tissue evidence="2">Young leaves</tissue>
    </source>
</reference>
<keyword evidence="2" id="KW-0418">Kinase</keyword>
<gene>
    <name evidence="2" type="ORF">L195_g039070</name>
</gene>
<feature type="non-terminal residue" evidence="2">
    <location>
        <position position="263"/>
    </location>
</feature>
<feature type="signal peptide" evidence="1">
    <location>
        <begin position="1"/>
        <end position="27"/>
    </location>
</feature>
<sequence length="263" mass="30344">MAVSCAGLIILAVSALLLLILSDSIFSWQFPDPCPYALEHPCGIIFTTPFGDGCVNPRFEVTCENNKSVIYFNYGKRQARAIIVSNSSSSSFRYIMTGVSPHNNCPAINSFSLPYENISFITADDDRNYMVVLRCEKAVDYYAYRDISLEKCGGEEKQYYSYVVMNDYYGTNFVVENIEESCRIEMKLTVKKWDEKVKCNRKCRYPKDVHSEYVNGIEVRWRPYCGQQKHDRESDREGKRKQRSSLLCILYQTAFTCIDMTLM</sequence>
<dbReference type="AlphaFoldDB" id="A0A2K3LWY3"/>
<dbReference type="EMBL" id="ASHM01043215">
    <property type="protein sequence ID" value="PNX83033.1"/>
    <property type="molecule type" value="Genomic_DNA"/>
</dbReference>
<keyword evidence="2" id="KW-0808">Transferase</keyword>
<keyword evidence="1" id="KW-0732">Signal</keyword>
<evidence type="ECO:0000313" key="2">
    <source>
        <dbReference type="EMBL" id="PNX83033.1"/>
    </source>
</evidence>
<evidence type="ECO:0000256" key="1">
    <source>
        <dbReference type="SAM" id="SignalP"/>
    </source>
</evidence>
<reference evidence="2 3" key="1">
    <citation type="journal article" date="2014" name="Am. J. Bot.">
        <title>Genome assembly and annotation for red clover (Trifolium pratense; Fabaceae).</title>
        <authorList>
            <person name="Istvanek J."/>
            <person name="Jaros M."/>
            <person name="Krenek A."/>
            <person name="Repkova J."/>
        </authorList>
    </citation>
    <scope>NUCLEOTIDE SEQUENCE [LARGE SCALE GENOMIC DNA]</scope>
    <source>
        <strain evidence="3">cv. Tatra</strain>
        <tissue evidence="2">Young leaves</tissue>
    </source>
</reference>
<evidence type="ECO:0000313" key="3">
    <source>
        <dbReference type="Proteomes" id="UP000236291"/>
    </source>
</evidence>
<dbReference type="Proteomes" id="UP000236291">
    <property type="component" value="Unassembled WGS sequence"/>
</dbReference>
<feature type="chain" id="PRO_5014436570" evidence="1">
    <location>
        <begin position="28"/>
        <end position="263"/>
    </location>
</feature>
<proteinExistence type="predicted"/>
<protein>
    <submittedName>
        <fullName evidence="2">Kinase R-like protein</fullName>
    </submittedName>
</protein>
<organism evidence="2 3">
    <name type="scientific">Trifolium pratense</name>
    <name type="common">Red clover</name>
    <dbReference type="NCBI Taxonomy" id="57577"/>
    <lineage>
        <taxon>Eukaryota</taxon>
        <taxon>Viridiplantae</taxon>
        <taxon>Streptophyta</taxon>
        <taxon>Embryophyta</taxon>
        <taxon>Tracheophyta</taxon>
        <taxon>Spermatophyta</taxon>
        <taxon>Magnoliopsida</taxon>
        <taxon>eudicotyledons</taxon>
        <taxon>Gunneridae</taxon>
        <taxon>Pentapetalae</taxon>
        <taxon>rosids</taxon>
        <taxon>fabids</taxon>
        <taxon>Fabales</taxon>
        <taxon>Fabaceae</taxon>
        <taxon>Papilionoideae</taxon>
        <taxon>50 kb inversion clade</taxon>
        <taxon>NPAAA clade</taxon>
        <taxon>Hologalegina</taxon>
        <taxon>IRL clade</taxon>
        <taxon>Trifolieae</taxon>
        <taxon>Trifolium</taxon>
    </lineage>
</organism>
<comment type="caution">
    <text evidence="2">The sequence shown here is derived from an EMBL/GenBank/DDBJ whole genome shotgun (WGS) entry which is preliminary data.</text>
</comment>